<keyword evidence="1" id="KW-0732">Signal</keyword>
<reference evidence="3" key="1">
    <citation type="submission" date="2018-05" db="EMBL/GenBank/DDBJ databases">
        <title>Complete Genome Sequence of Methylobacterium sp. 17SD2-17.</title>
        <authorList>
            <person name="Srinivasan S."/>
        </authorList>
    </citation>
    <scope>NUCLEOTIDE SEQUENCE [LARGE SCALE GENOMIC DNA]</scope>
    <source>
        <strain evidence="3">17SD2-17</strain>
    </source>
</reference>
<dbReference type="EMBL" id="CP029550">
    <property type="protein sequence ID" value="AWN42499.1"/>
    <property type="molecule type" value="Genomic_DNA"/>
</dbReference>
<dbReference type="OrthoDB" id="8444059at2"/>
<accession>A0A2U8W8Z9</accession>
<gene>
    <name evidence="2" type="ORF">DK389_20850</name>
</gene>
<dbReference type="Proteomes" id="UP000245926">
    <property type="component" value="Chromosome"/>
</dbReference>
<evidence type="ECO:0000313" key="2">
    <source>
        <dbReference type="EMBL" id="AWN42499.1"/>
    </source>
</evidence>
<proteinExistence type="predicted"/>
<sequence length="96" mass="9934">MRKILAAALAAGVAAGPAAADDFWSGAKAKIGGGQSAPTGSNRDAYEAAERAASEAWERLPFSTRRAMFVTRKAALYGDYDARGSNVFAPGEPLVS</sequence>
<evidence type="ECO:0000313" key="3">
    <source>
        <dbReference type="Proteomes" id="UP000245926"/>
    </source>
</evidence>
<organism evidence="2 3">
    <name type="scientific">Methylobacterium durans</name>
    <dbReference type="NCBI Taxonomy" id="2202825"/>
    <lineage>
        <taxon>Bacteria</taxon>
        <taxon>Pseudomonadati</taxon>
        <taxon>Pseudomonadota</taxon>
        <taxon>Alphaproteobacteria</taxon>
        <taxon>Hyphomicrobiales</taxon>
        <taxon>Methylobacteriaceae</taxon>
        <taxon>Methylobacterium</taxon>
    </lineage>
</organism>
<dbReference type="AlphaFoldDB" id="A0A2U8W8Z9"/>
<dbReference type="KEGG" id="mets:DK389_20850"/>
<feature type="signal peptide" evidence="1">
    <location>
        <begin position="1"/>
        <end position="20"/>
    </location>
</feature>
<name>A0A2U8W8Z9_9HYPH</name>
<evidence type="ECO:0000256" key="1">
    <source>
        <dbReference type="SAM" id="SignalP"/>
    </source>
</evidence>
<protein>
    <submittedName>
        <fullName evidence="2">Uncharacterized protein</fullName>
    </submittedName>
</protein>
<keyword evidence="3" id="KW-1185">Reference proteome</keyword>
<feature type="chain" id="PRO_5015891150" evidence="1">
    <location>
        <begin position="21"/>
        <end position="96"/>
    </location>
</feature>